<dbReference type="EMBL" id="SMOL01000160">
    <property type="protein sequence ID" value="KAB2625929.1"/>
    <property type="molecule type" value="Genomic_DNA"/>
</dbReference>
<dbReference type="OrthoDB" id="1684445at2759"/>
<evidence type="ECO:0000313" key="3">
    <source>
        <dbReference type="Proteomes" id="UP000327157"/>
    </source>
</evidence>
<feature type="region of interest" description="Disordered" evidence="1">
    <location>
        <begin position="196"/>
        <end position="252"/>
    </location>
</feature>
<feature type="region of interest" description="Disordered" evidence="1">
    <location>
        <begin position="108"/>
        <end position="130"/>
    </location>
</feature>
<proteinExistence type="predicted"/>
<name>A0A5N5HD47_9ROSA</name>
<reference evidence="2 3" key="3">
    <citation type="submission" date="2019-11" db="EMBL/GenBank/DDBJ databases">
        <title>A de novo genome assembly of a pear dwarfing rootstock.</title>
        <authorList>
            <person name="Wang F."/>
            <person name="Wang J."/>
            <person name="Li S."/>
            <person name="Zhang Y."/>
            <person name="Fang M."/>
            <person name="Ma L."/>
            <person name="Zhao Y."/>
            <person name="Jiang S."/>
        </authorList>
    </citation>
    <scope>NUCLEOTIDE SEQUENCE [LARGE SCALE GENOMIC DNA]</scope>
    <source>
        <strain evidence="2">S2</strain>
        <tissue evidence="2">Leaf</tissue>
    </source>
</reference>
<evidence type="ECO:0000313" key="2">
    <source>
        <dbReference type="EMBL" id="KAB2625929.1"/>
    </source>
</evidence>
<protein>
    <submittedName>
        <fullName evidence="2">Uncharacterized protein</fullName>
    </submittedName>
</protein>
<accession>A0A5N5HD47</accession>
<organism evidence="2 3">
    <name type="scientific">Pyrus ussuriensis x Pyrus communis</name>
    <dbReference type="NCBI Taxonomy" id="2448454"/>
    <lineage>
        <taxon>Eukaryota</taxon>
        <taxon>Viridiplantae</taxon>
        <taxon>Streptophyta</taxon>
        <taxon>Embryophyta</taxon>
        <taxon>Tracheophyta</taxon>
        <taxon>Spermatophyta</taxon>
        <taxon>Magnoliopsida</taxon>
        <taxon>eudicotyledons</taxon>
        <taxon>Gunneridae</taxon>
        <taxon>Pentapetalae</taxon>
        <taxon>rosids</taxon>
        <taxon>fabids</taxon>
        <taxon>Rosales</taxon>
        <taxon>Rosaceae</taxon>
        <taxon>Amygdaloideae</taxon>
        <taxon>Maleae</taxon>
        <taxon>Pyrus</taxon>
    </lineage>
</organism>
<reference evidence="2 3" key="1">
    <citation type="submission" date="2019-09" db="EMBL/GenBank/DDBJ databases">
        <authorList>
            <person name="Ou C."/>
        </authorList>
    </citation>
    <scope>NUCLEOTIDE SEQUENCE [LARGE SCALE GENOMIC DNA]</scope>
    <source>
        <strain evidence="2">S2</strain>
        <tissue evidence="2">Leaf</tissue>
    </source>
</reference>
<dbReference type="PANTHER" id="PTHR33257:SF6">
    <property type="entry name" value="OXYSTEROL-BINDING 4B-LIKE PROTEIN"/>
    <property type="match status" value="1"/>
</dbReference>
<dbReference type="AlphaFoldDB" id="A0A5N5HD47"/>
<keyword evidence="3" id="KW-1185">Reference proteome</keyword>
<evidence type="ECO:0000256" key="1">
    <source>
        <dbReference type="SAM" id="MobiDB-lite"/>
    </source>
</evidence>
<reference evidence="3" key="2">
    <citation type="submission" date="2019-10" db="EMBL/GenBank/DDBJ databases">
        <title>A de novo genome assembly of a pear dwarfing rootstock.</title>
        <authorList>
            <person name="Wang F."/>
            <person name="Wang J."/>
            <person name="Li S."/>
            <person name="Zhang Y."/>
            <person name="Fang M."/>
            <person name="Ma L."/>
            <person name="Zhao Y."/>
            <person name="Jiang S."/>
        </authorList>
    </citation>
    <scope>NUCLEOTIDE SEQUENCE [LARGE SCALE GENOMIC DNA]</scope>
</reference>
<feature type="compositionally biased region" description="Polar residues" evidence="1">
    <location>
        <begin position="233"/>
        <end position="252"/>
    </location>
</feature>
<feature type="compositionally biased region" description="Low complexity" evidence="1">
    <location>
        <begin position="200"/>
        <end position="224"/>
    </location>
</feature>
<sequence>MPSKLDSNVSIFIHYHSINSKLPSNFSSLPRKPRKQNCETHRFKSSISFEIMGYEPGRKMETKGVSVLGGDQEFLFNRNLLRNSSSSLGCSSRVYYCRSTEGVPFNWELQPGTPRNPPKEEAIPPISPPPAVLSLGLPKPCIDQQLHTNKPPTSPLHRLKFWSKKNKGKQQRKNNLQHNGGLCKFDKVESCSSDSEFMASSTSPRNSSSSSSSSFSFSKGQCSSLRSTPARDSFTSSGHFSCSPWKLSSFSH</sequence>
<dbReference type="PANTHER" id="PTHR33257">
    <property type="entry name" value="OS05G0165500 PROTEIN"/>
    <property type="match status" value="1"/>
</dbReference>
<comment type="caution">
    <text evidence="2">The sequence shown here is derived from an EMBL/GenBank/DDBJ whole genome shotgun (WGS) entry which is preliminary data.</text>
</comment>
<dbReference type="Proteomes" id="UP000327157">
    <property type="component" value="Chromosome 16"/>
</dbReference>
<gene>
    <name evidence="2" type="ORF">D8674_017589</name>
</gene>